<reference evidence="3" key="1">
    <citation type="submission" date="2023-03" db="EMBL/GenBank/DDBJ databases">
        <title>Chitinimonas shenzhenensis gen. nov., sp. nov., a novel member of family Burkholderiaceae isolated from activated sludge collected in Shen Zhen, China.</title>
        <authorList>
            <person name="Wang X."/>
        </authorList>
    </citation>
    <scope>NUCLEOTIDE SEQUENCE</scope>
    <source>
        <strain evidence="3">DQS-5</strain>
    </source>
</reference>
<dbReference type="PRINTS" id="PR00950">
    <property type="entry name" value="TYPE3IMSPROT"/>
</dbReference>
<evidence type="ECO:0000256" key="2">
    <source>
        <dbReference type="SAM" id="Phobius"/>
    </source>
</evidence>
<dbReference type="InterPro" id="IPR006135">
    <property type="entry name" value="T3SS_substrate_exporter"/>
</dbReference>
<dbReference type="Gene3D" id="3.40.1690.10">
    <property type="entry name" value="secretion proteins EscU"/>
    <property type="match status" value="1"/>
</dbReference>
<name>A0ABT7DYH9_9NEIS</name>
<comment type="caution">
    <text evidence="3">The sequence shown here is derived from an EMBL/GenBank/DDBJ whole genome shotgun (WGS) entry which is preliminary data.</text>
</comment>
<keyword evidence="2" id="KW-0472">Membrane</keyword>
<protein>
    <submittedName>
        <fullName evidence="3">EscU/YscU/HrcU family type III secretion system export apparatus switch protein</fullName>
    </submittedName>
</protein>
<keyword evidence="2" id="KW-0812">Transmembrane</keyword>
<evidence type="ECO:0000313" key="4">
    <source>
        <dbReference type="Proteomes" id="UP001172778"/>
    </source>
</evidence>
<keyword evidence="4" id="KW-1185">Reference proteome</keyword>
<feature type="transmembrane region" description="Helical" evidence="2">
    <location>
        <begin position="148"/>
        <end position="170"/>
    </location>
</feature>
<dbReference type="SUPFAM" id="SSF160544">
    <property type="entry name" value="EscU C-terminal domain-like"/>
    <property type="match status" value="1"/>
</dbReference>
<feature type="transmembrane region" description="Helical" evidence="2">
    <location>
        <begin position="31"/>
        <end position="48"/>
    </location>
</feature>
<sequence>MEEGQDKSQPATEYKLNEAKKRGNVAKSPDVVYVAILAAVVGFLYAMGPRVVKEELLVARAIFSKIGSVSANEGEVFQFLSGALVAWLSPFAPFLLLVVVLAVVGSLVQTGPILSAHPIKPDFDRINPVAGFKKFFSIKIIYQAFKSLFKISVVAFVLAVTLFHLVHFFLKTAHAEPVSYLALMLDIIASVLFKLLIAMLVLAILDFAYTRWEFSRQMRMSHKDIKDEVKQREGDPRIKSRLRQLRMEHLKKSKAAKQAPNADVLLVNPTHFAVAIQYKHGEMAAPLVLAKGAGDLAAKMREIASRHGIPIVQNPLLTRALYRMTESNSYVPEELYPQVAKILVWVFAMKNSRQARVV</sequence>
<evidence type="ECO:0000256" key="1">
    <source>
        <dbReference type="ARBA" id="ARBA00010690"/>
    </source>
</evidence>
<feature type="transmembrane region" description="Helical" evidence="2">
    <location>
        <begin position="182"/>
        <end position="209"/>
    </location>
</feature>
<dbReference type="EMBL" id="JARRAF010000015">
    <property type="protein sequence ID" value="MDK2125113.1"/>
    <property type="molecule type" value="Genomic_DNA"/>
</dbReference>
<comment type="similarity">
    <text evidence="1">Belongs to the type III secretion exporter family.</text>
</comment>
<gene>
    <name evidence="3" type="ORF">PZA18_13745</name>
</gene>
<feature type="transmembrane region" description="Helical" evidence="2">
    <location>
        <begin position="84"/>
        <end position="108"/>
    </location>
</feature>
<organism evidence="3 4">
    <name type="scientific">Parachitinimonas caeni</name>
    <dbReference type="NCBI Taxonomy" id="3031301"/>
    <lineage>
        <taxon>Bacteria</taxon>
        <taxon>Pseudomonadati</taxon>
        <taxon>Pseudomonadota</taxon>
        <taxon>Betaproteobacteria</taxon>
        <taxon>Neisseriales</taxon>
        <taxon>Chitinibacteraceae</taxon>
        <taxon>Parachitinimonas</taxon>
    </lineage>
</organism>
<dbReference type="PANTHER" id="PTHR30531:SF14">
    <property type="entry name" value="SURFACE PRESENTATION OF ANTIGENS PROTEIN SPAS"/>
    <property type="match status" value="1"/>
</dbReference>
<dbReference type="Proteomes" id="UP001172778">
    <property type="component" value="Unassembled WGS sequence"/>
</dbReference>
<dbReference type="PANTHER" id="PTHR30531">
    <property type="entry name" value="FLAGELLAR BIOSYNTHETIC PROTEIN FLHB"/>
    <property type="match status" value="1"/>
</dbReference>
<proteinExistence type="inferred from homology"/>
<keyword evidence="2" id="KW-1133">Transmembrane helix</keyword>
<evidence type="ECO:0000313" key="3">
    <source>
        <dbReference type="EMBL" id="MDK2125113.1"/>
    </source>
</evidence>
<dbReference type="InterPro" id="IPR029025">
    <property type="entry name" value="T3SS_substrate_exporter_C"/>
</dbReference>
<dbReference type="RefSeq" id="WP_284101425.1">
    <property type="nucleotide sequence ID" value="NZ_JARRAF010000015.1"/>
</dbReference>
<accession>A0ABT7DYH9</accession>
<dbReference type="Pfam" id="PF01312">
    <property type="entry name" value="Bac_export_2"/>
    <property type="match status" value="1"/>
</dbReference>